<proteinExistence type="predicted"/>
<accession>A0A7X6KUA9</accession>
<dbReference type="Proteomes" id="UP000581206">
    <property type="component" value="Unassembled WGS sequence"/>
</dbReference>
<sequence length="100" mass="10467">MAELSSPYDGAVITVPDDLVDRYTAAGWVSGKKPAETPQDGAPKGNASREAWAEYADSLGVEYPAEAKQKEIRAAVEAAQKPAETPQDGADTGETGSNNE</sequence>
<evidence type="ECO:0000313" key="2">
    <source>
        <dbReference type="EMBL" id="NKY22215.1"/>
    </source>
</evidence>
<name>A0A7X6KUA9_9CELL</name>
<evidence type="ECO:0000256" key="1">
    <source>
        <dbReference type="SAM" id="MobiDB-lite"/>
    </source>
</evidence>
<feature type="region of interest" description="Disordered" evidence="1">
    <location>
        <begin position="28"/>
        <end position="48"/>
    </location>
</feature>
<organism evidence="2 3">
    <name type="scientific">Cellulomonas denverensis</name>
    <dbReference type="NCBI Taxonomy" id="264297"/>
    <lineage>
        <taxon>Bacteria</taxon>
        <taxon>Bacillati</taxon>
        <taxon>Actinomycetota</taxon>
        <taxon>Actinomycetes</taxon>
        <taxon>Micrococcales</taxon>
        <taxon>Cellulomonadaceae</taxon>
        <taxon>Cellulomonas</taxon>
    </lineage>
</organism>
<dbReference type="AlphaFoldDB" id="A0A7X6KUA9"/>
<protein>
    <submittedName>
        <fullName evidence="2">Uncharacterized protein</fullName>
    </submittedName>
</protein>
<dbReference type="RefSeq" id="WP_168629317.1">
    <property type="nucleotide sequence ID" value="NZ_BONL01000033.1"/>
</dbReference>
<dbReference type="EMBL" id="JAAXOX010000002">
    <property type="protein sequence ID" value="NKY22215.1"/>
    <property type="molecule type" value="Genomic_DNA"/>
</dbReference>
<evidence type="ECO:0000313" key="3">
    <source>
        <dbReference type="Proteomes" id="UP000581206"/>
    </source>
</evidence>
<keyword evidence="3" id="KW-1185">Reference proteome</keyword>
<gene>
    <name evidence="2" type="ORF">HGA03_05990</name>
</gene>
<feature type="region of interest" description="Disordered" evidence="1">
    <location>
        <begin position="73"/>
        <end position="100"/>
    </location>
</feature>
<comment type="caution">
    <text evidence="2">The sequence shown here is derived from an EMBL/GenBank/DDBJ whole genome shotgun (WGS) entry which is preliminary data.</text>
</comment>
<reference evidence="2 3" key="1">
    <citation type="submission" date="2020-04" db="EMBL/GenBank/DDBJ databases">
        <title>MicrobeNet Type strains.</title>
        <authorList>
            <person name="Nicholson A.C."/>
        </authorList>
    </citation>
    <scope>NUCLEOTIDE SEQUENCE [LARGE SCALE GENOMIC DNA]</scope>
    <source>
        <strain evidence="2 3">ATCC BAA-788</strain>
    </source>
</reference>